<organism evidence="2 3">
    <name type="scientific">Arthroderma otae (strain ATCC MYA-4605 / CBS 113480)</name>
    <name type="common">Microsporum canis</name>
    <dbReference type="NCBI Taxonomy" id="554155"/>
    <lineage>
        <taxon>Eukaryota</taxon>
        <taxon>Fungi</taxon>
        <taxon>Dikarya</taxon>
        <taxon>Ascomycota</taxon>
        <taxon>Pezizomycotina</taxon>
        <taxon>Eurotiomycetes</taxon>
        <taxon>Eurotiomycetidae</taxon>
        <taxon>Onygenales</taxon>
        <taxon>Arthrodermataceae</taxon>
        <taxon>Microsporum</taxon>
    </lineage>
</organism>
<protein>
    <submittedName>
        <fullName evidence="2">Uncharacterized protein</fullName>
    </submittedName>
</protein>
<keyword evidence="3" id="KW-1185">Reference proteome</keyword>
<dbReference type="RefSeq" id="XP_002844621.1">
    <property type="nucleotide sequence ID" value="XM_002844575.1"/>
</dbReference>
<gene>
    <name evidence="2" type="ORF">MCYG_06585</name>
</gene>
<dbReference type="EMBL" id="DS995706">
    <property type="protein sequence ID" value="EEQ33766.1"/>
    <property type="molecule type" value="Genomic_DNA"/>
</dbReference>
<feature type="region of interest" description="Disordered" evidence="1">
    <location>
        <begin position="72"/>
        <end position="91"/>
    </location>
</feature>
<evidence type="ECO:0000256" key="1">
    <source>
        <dbReference type="SAM" id="MobiDB-lite"/>
    </source>
</evidence>
<name>C5FV32_ARTOC</name>
<reference evidence="3" key="1">
    <citation type="journal article" date="2012" name="MBio">
        <title>Comparative genome analysis of Trichophyton rubrum and related dermatophytes reveals candidate genes involved in infection.</title>
        <authorList>
            <person name="Martinez D.A."/>
            <person name="Oliver B.G."/>
            <person name="Graeser Y."/>
            <person name="Goldberg J.M."/>
            <person name="Li W."/>
            <person name="Martinez-Rossi N.M."/>
            <person name="Monod M."/>
            <person name="Shelest E."/>
            <person name="Barton R.C."/>
            <person name="Birch E."/>
            <person name="Brakhage A.A."/>
            <person name="Chen Z."/>
            <person name="Gurr S.J."/>
            <person name="Heiman D."/>
            <person name="Heitman J."/>
            <person name="Kosti I."/>
            <person name="Rossi A."/>
            <person name="Saif S."/>
            <person name="Samalova M."/>
            <person name="Saunders C.W."/>
            <person name="Shea T."/>
            <person name="Summerbell R.C."/>
            <person name="Xu J."/>
            <person name="Young S."/>
            <person name="Zeng Q."/>
            <person name="Birren B.W."/>
            <person name="Cuomo C.A."/>
            <person name="White T.C."/>
        </authorList>
    </citation>
    <scope>NUCLEOTIDE SEQUENCE [LARGE SCALE GENOMIC DNA]</scope>
    <source>
        <strain evidence="3">ATCC MYA-4605 / CBS 113480</strain>
    </source>
</reference>
<dbReference type="GeneID" id="9222396"/>
<proteinExistence type="predicted"/>
<accession>C5FV32</accession>
<evidence type="ECO:0000313" key="3">
    <source>
        <dbReference type="Proteomes" id="UP000002035"/>
    </source>
</evidence>
<dbReference type="AlphaFoldDB" id="C5FV32"/>
<dbReference type="HOGENOM" id="CLU_1660308_0_0_1"/>
<evidence type="ECO:0000313" key="2">
    <source>
        <dbReference type="EMBL" id="EEQ33766.1"/>
    </source>
</evidence>
<sequence length="159" mass="17291">MSSYFTTSTRRLCLAVSYGLASLARSCCKTQRYNESTSTPRQLPLWVQVSPRFLYITCYHVAPPLPSLAESRRTPLAGRKRDVGEESEARRSPLEAAPTVLWVIKKKGGKTGRAFFLLAVRCAPAGISNAVSGSPIPPIPPPALLSSLLFLRASASSKR</sequence>
<feature type="compositionally biased region" description="Basic and acidic residues" evidence="1">
    <location>
        <begin position="79"/>
        <end position="91"/>
    </location>
</feature>
<dbReference type="VEuPathDB" id="FungiDB:MCYG_06585"/>
<dbReference type="Proteomes" id="UP000002035">
    <property type="component" value="Unassembled WGS sequence"/>
</dbReference>